<dbReference type="CDD" id="cd00590">
    <property type="entry name" value="RRM_SF"/>
    <property type="match status" value="1"/>
</dbReference>
<dbReference type="EMBL" id="JBHFFA010000003">
    <property type="protein sequence ID" value="KAL2634027.1"/>
    <property type="molecule type" value="Genomic_DNA"/>
</dbReference>
<name>A0ABD1YXC9_9MARC</name>
<sequence>MGKAPIEQQPGTEVLSVDLEVSKDEPEESRRPKHQRSLSVPPAMLSTSDSDSDVLEGTRSNEETKKYSTAAPRSAVDTTIESSSSSEEENMERQSFHANSKPEVGATMNSLEGKTSFTAGGKGTKSMTHQRSTTMKPKAIHHQRIPPRKKPKPKGTTKIARFRFGEQESDDELERKKKKKKHSTTFWSRKSLHRSKIAKEYTTSESEDEVLDSTGQSTISDPLPHPKSSEDNSIQKSEISPNRDIRSHGAGTNDRNSSLTDSEGSTTSNPYDSDDEEEDEDEQNRKKMNSRKSSQHKSPPHVRTSSSRGKARDVTDLVRENSIKEHHRSHAEGSDQERKVSDEDQDEEIDDDRHIRKMNRKNKGNSASFSEAVSRSFRWSSVLNKTRIFYSFRGLDDEGIKVISVKNLAPAVNKRVLEDFFRGCGTVTYVNVFRDEFGLCSGSAYVEFDSGAAARKAQQKTGTKLMERVVFCDIVHELTTSRPVEPSQEAKNPKSNSKSKSKPKRSVSPPAAAASTSGGIDIHSILKVFTRGDTSEDSVRNRSHKKAKSAESLHLSTNSPRETITASNPNEQSLHTSSATEESFRGGKSAGATSTGSKKRLFGLSKSKSSESNRKNSEHSAHASSTTTAESFRGDKSADATSSGSKKRLFGLSKSRSSELNRKNSGKLRASFNSQSYHAQSQDPEAEEQQPQWKSRETTEVQSRGIEGQRDGSQSRNIDSQSRGIAPTIEPHTYSITEAESREVSDERFRASKDQKKRNWGQKHPWMKKMMFWKWHLWHSASASAKTSSMNLSLNSASSPDLRAVPPEGYPVGYPQFSSSFRSG</sequence>
<feature type="domain" description="RRM" evidence="3">
    <location>
        <begin position="401"/>
        <end position="477"/>
    </location>
</feature>
<feature type="compositionally biased region" description="Polar residues" evidence="2">
    <location>
        <begin position="253"/>
        <end position="271"/>
    </location>
</feature>
<protein>
    <recommendedName>
        <fullName evidence="3">RRM domain-containing protein</fullName>
    </recommendedName>
</protein>
<feature type="compositionally biased region" description="Acidic residues" evidence="2">
    <location>
        <begin position="272"/>
        <end position="282"/>
    </location>
</feature>
<feature type="compositionally biased region" description="Polar residues" evidence="2">
    <location>
        <begin position="107"/>
        <end position="118"/>
    </location>
</feature>
<dbReference type="InterPro" id="IPR000504">
    <property type="entry name" value="RRM_dom"/>
</dbReference>
<reference evidence="4 5" key="1">
    <citation type="submission" date="2024-09" db="EMBL/GenBank/DDBJ databases">
        <title>Chromosome-scale assembly of Riccia fluitans.</title>
        <authorList>
            <person name="Paukszto L."/>
            <person name="Sawicki J."/>
            <person name="Karawczyk K."/>
            <person name="Piernik-Szablinska J."/>
            <person name="Szczecinska M."/>
            <person name="Mazdziarz M."/>
        </authorList>
    </citation>
    <scope>NUCLEOTIDE SEQUENCE [LARGE SCALE GENOMIC DNA]</scope>
    <source>
        <strain evidence="4">Rf_01</strain>
        <tissue evidence="4">Aerial parts of the thallus</tissue>
    </source>
</reference>
<organism evidence="4 5">
    <name type="scientific">Riccia fluitans</name>
    <dbReference type="NCBI Taxonomy" id="41844"/>
    <lineage>
        <taxon>Eukaryota</taxon>
        <taxon>Viridiplantae</taxon>
        <taxon>Streptophyta</taxon>
        <taxon>Embryophyta</taxon>
        <taxon>Marchantiophyta</taxon>
        <taxon>Marchantiopsida</taxon>
        <taxon>Marchantiidae</taxon>
        <taxon>Marchantiales</taxon>
        <taxon>Ricciaceae</taxon>
        <taxon>Riccia</taxon>
    </lineage>
</organism>
<feature type="compositionally biased region" description="Basic and acidic residues" evidence="2">
    <location>
        <begin position="310"/>
        <end position="342"/>
    </location>
</feature>
<feature type="compositionally biased region" description="Basic and acidic residues" evidence="2">
    <location>
        <begin position="608"/>
        <end position="621"/>
    </location>
</feature>
<evidence type="ECO:0000256" key="1">
    <source>
        <dbReference type="PROSITE-ProRule" id="PRU00176"/>
    </source>
</evidence>
<feature type="compositionally biased region" description="Low complexity" evidence="2">
    <location>
        <begin position="586"/>
        <end position="596"/>
    </location>
</feature>
<accession>A0ABD1YXC9</accession>
<dbReference type="InterPro" id="IPR035979">
    <property type="entry name" value="RBD_domain_sf"/>
</dbReference>
<feature type="compositionally biased region" description="Low complexity" evidence="2">
    <location>
        <begin position="622"/>
        <end position="631"/>
    </location>
</feature>
<feature type="compositionally biased region" description="Polar residues" evidence="2">
    <location>
        <begin position="554"/>
        <end position="581"/>
    </location>
</feature>
<gene>
    <name evidence="4" type="ORF">R1flu_005506</name>
</gene>
<dbReference type="SUPFAM" id="SSF54928">
    <property type="entry name" value="RNA-binding domain, RBD"/>
    <property type="match status" value="1"/>
</dbReference>
<feature type="compositionally biased region" description="Polar residues" evidence="2">
    <location>
        <begin position="125"/>
        <end position="135"/>
    </location>
</feature>
<feature type="compositionally biased region" description="Low complexity" evidence="2">
    <location>
        <begin position="506"/>
        <end position="515"/>
    </location>
</feature>
<evidence type="ECO:0000313" key="4">
    <source>
        <dbReference type="EMBL" id="KAL2634027.1"/>
    </source>
</evidence>
<dbReference type="PROSITE" id="PS50102">
    <property type="entry name" value="RRM"/>
    <property type="match status" value="1"/>
</dbReference>
<dbReference type="Proteomes" id="UP001605036">
    <property type="component" value="Unassembled WGS sequence"/>
</dbReference>
<keyword evidence="5" id="KW-1185">Reference proteome</keyword>
<evidence type="ECO:0000313" key="5">
    <source>
        <dbReference type="Proteomes" id="UP001605036"/>
    </source>
</evidence>
<dbReference type="InterPro" id="IPR012677">
    <property type="entry name" value="Nucleotide-bd_a/b_plait_sf"/>
</dbReference>
<dbReference type="Pfam" id="PF00076">
    <property type="entry name" value="RRM_1"/>
    <property type="match status" value="1"/>
</dbReference>
<feature type="region of interest" description="Disordered" evidence="2">
    <location>
        <begin position="533"/>
        <end position="761"/>
    </location>
</feature>
<keyword evidence="1" id="KW-0694">RNA-binding</keyword>
<feature type="compositionally biased region" description="Basic residues" evidence="2">
    <location>
        <begin position="286"/>
        <end position="300"/>
    </location>
</feature>
<dbReference type="AlphaFoldDB" id="A0ABD1YXC9"/>
<proteinExistence type="predicted"/>
<feature type="region of interest" description="Disordered" evidence="2">
    <location>
        <begin position="482"/>
        <end position="517"/>
    </location>
</feature>
<dbReference type="GO" id="GO:0003723">
    <property type="term" value="F:RNA binding"/>
    <property type="evidence" value="ECO:0007669"/>
    <property type="project" value="UniProtKB-UniRule"/>
</dbReference>
<comment type="caution">
    <text evidence="4">The sequence shown here is derived from an EMBL/GenBank/DDBJ whole genome shotgun (WGS) entry which is preliminary data.</text>
</comment>
<feature type="compositionally biased region" description="Basic and acidic residues" evidence="2">
    <location>
        <begin position="739"/>
        <end position="754"/>
    </location>
</feature>
<dbReference type="Gene3D" id="3.30.70.330">
    <property type="match status" value="1"/>
</dbReference>
<dbReference type="SMART" id="SM00360">
    <property type="entry name" value="RRM"/>
    <property type="match status" value="1"/>
</dbReference>
<feature type="compositionally biased region" description="Basic residues" evidence="2">
    <location>
        <begin position="138"/>
        <end position="155"/>
    </location>
</feature>
<feature type="region of interest" description="Disordered" evidence="2">
    <location>
        <begin position="1"/>
        <end position="367"/>
    </location>
</feature>
<feature type="compositionally biased region" description="Polar residues" evidence="2">
    <location>
        <begin position="711"/>
        <end position="723"/>
    </location>
</feature>
<evidence type="ECO:0000259" key="3">
    <source>
        <dbReference type="PROSITE" id="PS50102"/>
    </source>
</evidence>
<evidence type="ECO:0000256" key="2">
    <source>
        <dbReference type="SAM" id="MobiDB-lite"/>
    </source>
</evidence>
<feature type="compositionally biased region" description="Polar residues" evidence="2">
    <location>
        <begin position="671"/>
        <end position="693"/>
    </location>
</feature>
<feature type="compositionally biased region" description="Basic and acidic residues" evidence="2">
    <location>
        <begin position="20"/>
        <end position="30"/>
    </location>
</feature>
<feature type="compositionally biased region" description="Polar residues" evidence="2">
    <location>
        <begin position="231"/>
        <end position="240"/>
    </location>
</feature>